<dbReference type="Proteomes" id="UP000406256">
    <property type="component" value="Unassembled WGS sequence"/>
</dbReference>
<organism evidence="1 2">
    <name type="scientific">Pandoraea anhela</name>
    <dbReference type="NCBI Taxonomy" id="2508295"/>
    <lineage>
        <taxon>Bacteria</taxon>
        <taxon>Pseudomonadati</taxon>
        <taxon>Pseudomonadota</taxon>
        <taxon>Betaproteobacteria</taxon>
        <taxon>Burkholderiales</taxon>
        <taxon>Burkholderiaceae</taxon>
        <taxon>Pandoraea</taxon>
    </lineage>
</organism>
<dbReference type="AlphaFoldDB" id="A0A5E4T6H7"/>
<protein>
    <submittedName>
        <fullName evidence="1">Uncharacterized protein</fullName>
    </submittedName>
</protein>
<sequence>MAPPRALSLSEGQQTLVAVDHALMTRSRIPTPDDIYRIDRIDLIDLIDRGQMLA</sequence>
<accession>A0A5E4T6H7</accession>
<name>A0A5E4T6H7_9BURK</name>
<dbReference type="EMBL" id="CABPSB010000003">
    <property type="protein sequence ID" value="VVD83730.1"/>
    <property type="molecule type" value="Genomic_DNA"/>
</dbReference>
<evidence type="ECO:0000313" key="2">
    <source>
        <dbReference type="Proteomes" id="UP000406256"/>
    </source>
</evidence>
<proteinExistence type="predicted"/>
<gene>
    <name evidence="1" type="ORF">PAN31108_01247</name>
</gene>
<dbReference type="RefSeq" id="WP_174994871.1">
    <property type="nucleotide sequence ID" value="NZ_CABPSB010000003.1"/>
</dbReference>
<reference evidence="1 2" key="1">
    <citation type="submission" date="2019-08" db="EMBL/GenBank/DDBJ databases">
        <authorList>
            <person name="Peeters C."/>
        </authorList>
    </citation>
    <scope>NUCLEOTIDE SEQUENCE [LARGE SCALE GENOMIC DNA]</scope>
    <source>
        <strain evidence="1 2">LMG 31108</strain>
    </source>
</reference>
<evidence type="ECO:0000313" key="1">
    <source>
        <dbReference type="EMBL" id="VVD83730.1"/>
    </source>
</evidence>
<keyword evidence="2" id="KW-1185">Reference proteome</keyword>